<protein>
    <submittedName>
        <fullName evidence="10">FtsQ-type POTRA domain-containing protein</fullName>
    </submittedName>
</protein>
<dbReference type="Proteomes" id="UP000316639">
    <property type="component" value="Unassembled WGS sequence"/>
</dbReference>
<dbReference type="EMBL" id="VOBR01000013">
    <property type="protein sequence ID" value="TWP50255.1"/>
    <property type="molecule type" value="Genomic_DNA"/>
</dbReference>
<feature type="domain" description="POTRA" evidence="9">
    <location>
        <begin position="60"/>
        <end position="128"/>
    </location>
</feature>
<name>A0A563ER73_9PSEU</name>
<feature type="region of interest" description="Disordered" evidence="8">
    <location>
        <begin position="1"/>
        <end position="28"/>
    </location>
</feature>
<dbReference type="InterPro" id="IPR005548">
    <property type="entry name" value="Cell_div_FtsQ/DivIB_C"/>
</dbReference>
<gene>
    <name evidence="10" type="ORF">FKR81_21365</name>
</gene>
<comment type="caution">
    <text evidence="10">The sequence shown here is derived from an EMBL/GenBank/DDBJ whole genome shotgun (WGS) entry which is preliminary data.</text>
</comment>
<evidence type="ECO:0000256" key="1">
    <source>
        <dbReference type="ARBA" id="ARBA00004370"/>
    </source>
</evidence>
<keyword evidence="2" id="KW-1003">Cell membrane</keyword>
<dbReference type="AlphaFoldDB" id="A0A563ER73"/>
<evidence type="ECO:0000256" key="7">
    <source>
        <dbReference type="ARBA" id="ARBA00023306"/>
    </source>
</evidence>
<organism evidence="10 11">
    <name type="scientific">Lentzea tibetensis</name>
    <dbReference type="NCBI Taxonomy" id="2591470"/>
    <lineage>
        <taxon>Bacteria</taxon>
        <taxon>Bacillati</taxon>
        <taxon>Actinomycetota</taxon>
        <taxon>Actinomycetes</taxon>
        <taxon>Pseudonocardiales</taxon>
        <taxon>Pseudonocardiaceae</taxon>
        <taxon>Lentzea</taxon>
    </lineage>
</organism>
<feature type="compositionally biased region" description="Basic and acidic residues" evidence="8">
    <location>
        <begin position="15"/>
        <end position="27"/>
    </location>
</feature>
<evidence type="ECO:0000256" key="8">
    <source>
        <dbReference type="SAM" id="MobiDB-lite"/>
    </source>
</evidence>
<dbReference type="InterPro" id="IPR013685">
    <property type="entry name" value="POTRA_FtsQ_type"/>
</dbReference>
<dbReference type="Pfam" id="PF08478">
    <property type="entry name" value="POTRA_1"/>
    <property type="match status" value="1"/>
</dbReference>
<evidence type="ECO:0000256" key="6">
    <source>
        <dbReference type="ARBA" id="ARBA00023136"/>
    </source>
</evidence>
<evidence type="ECO:0000256" key="4">
    <source>
        <dbReference type="ARBA" id="ARBA00022692"/>
    </source>
</evidence>
<evidence type="ECO:0000256" key="5">
    <source>
        <dbReference type="ARBA" id="ARBA00022989"/>
    </source>
</evidence>
<reference evidence="10 11" key="1">
    <citation type="submission" date="2019-07" db="EMBL/GenBank/DDBJ databases">
        <title>Lentzea xizangensis sp. nov., isolated from Qinghai-Tibetan Plateau Soils.</title>
        <authorList>
            <person name="Huang J."/>
        </authorList>
    </citation>
    <scope>NUCLEOTIDE SEQUENCE [LARGE SCALE GENOMIC DNA]</scope>
    <source>
        <strain evidence="10 11">FXJ1.1311</strain>
    </source>
</reference>
<dbReference type="PANTHER" id="PTHR37820">
    <property type="entry name" value="CELL DIVISION PROTEIN DIVIB"/>
    <property type="match status" value="1"/>
</dbReference>
<evidence type="ECO:0000256" key="3">
    <source>
        <dbReference type="ARBA" id="ARBA00022618"/>
    </source>
</evidence>
<keyword evidence="11" id="KW-1185">Reference proteome</keyword>
<dbReference type="Pfam" id="PF03799">
    <property type="entry name" value="FtsQ_DivIB_C"/>
    <property type="match status" value="1"/>
</dbReference>
<keyword evidence="6" id="KW-0472">Membrane</keyword>
<dbReference type="OrthoDB" id="9790760at2"/>
<keyword evidence="3" id="KW-0132">Cell division</keyword>
<dbReference type="PANTHER" id="PTHR37820:SF1">
    <property type="entry name" value="CELL DIVISION PROTEIN FTSQ"/>
    <property type="match status" value="1"/>
</dbReference>
<evidence type="ECO:0000256" key="2">
    <source>
        <dbReference type="ARBA" id="ARBA00022475"/>
    </source>
</evidence>
<sequence>MTVPVRTVRGRRTAPRPDRANRRPDRRAQRRKILRRRAVALLTILSLIALAYGVWFTPLFGVRSVDVRGTVVLTEDEVRTAAAIEPGSPLVRLDLKGIVTRVAAVPRVASVEVERSLPGTVRILIAERTPVGVVKASDGAHLIDSTGKDYAVLSTAPPLVPELVLSAPGQGDAATRAAVGVLNELPEKLRPEVQSVAATTGADVKVTLTQGRIVRWGSSAETPRKAAVLLVLLTRPGTTYDVSSPDLPTVS</sequence>
<keyword evidence="5" id="KW-1133">Transmembrane helix</keyword>
<dbReference type="GO" id="GO:0005886">
    <property type="term" value="C:plasma membrane"/>
    <property type="evidence" value="ECO:0007669"/>
    <property type="project" value="TreeGrafter"/>
</dbReference>
<proteinExistence type="predicted"/>
<evidence type="ECO:0000313" key="11">
    <source>
        <dbReference type="Proteomes" id="UP000316639"/>
    </source>
</evidence>
<evidence type="ECO:0000259" key="9">
    <source>
        <dbReference type="PROSITE" id="PS51779"/>
    </source>
</evidence>
<dbReference type="InterPro" id="IPR034746">
    <property type="entry name" value="POTRA"/>
</dbReference>
<dbReference type="InterPro" id="IPR050487">
    <property type="entry name" value="FtsQ_DivIB"/>
</dbReference>
<dbReference type="Gene3D" id="3.10.20.310">
    <property type="entry name" value="membrane protein fhac"/>
    <property type="match status" value="1"/>
</dbReference>
<dbReference type="RefSeq" id="WP_146353878.1">
    <property type="nucleotide sequence ID" value="NZ_VOBR01000013.1"/>
</dbReference>
<dbReference type="PROSITE" id="PS51779">
    <property type="entry name" value="POTRA"/>
    <property type="match status" value="1"/>
</dbReference>
<comment type="subcellular location">
    <subcellularLocation>
        <location evidence="1">Membrane</location>
    </subcellularLocation>
</comment>
<keyword evidence="4" id="KW-0812">Transmembrane</keyword>
<dbReference type="GO" id="GO:0051301">
    <property type="term" value="P:cell division"/>
    <property type="evidence" value="ECO:0007669"/>
    <property type="project" value="UniProtKB-KW"/>
</dbReference>
<keyword evidence="7" id="KW-0131">Cell cycle</keyword>
<evidence type="ECO:0000313" key="10">
    <source>
        <dbReference type="EMBL" id="TWP50255.1"/>
    </source>
</evidence>
<accession>A0A563ER73</accession>